<accession>A0ABN2Z185</accession>
<proteinExistence type="predicted"/>
<evidence type="ECO:0000313" key="2">
    <source>
        <dbReference type="EMBL" id="GAA2135188.1"/>
    </source>
</evidence>
<dbReference type="Proteomes" id="UP001422759">
    <property type="component" value="Unassembled WGS sequence"/>
</dbReference>
<dbReference type="EMBL" id="BAAANT010000005">
    <property type="protein sequence ID" value="GAA2135188.1"/>
    <property type="molecule type" value="Genomic_DNA"/>
</dbReference>
<comment type="caution">
    <text evidence="2">The sequence shown here is derived from an EMBL/GenBank/DDBJ whole genome shotgun (WGS) entry which is preliminary data.</text>
</comment>
<dbReference type="RefSeq" id="WP_344461759.1">
    <property type="nucleotide sequence ID" value="NZ_BAAANT010000005.1"/>
</dbReference>
<gene>
    <name evidence="2" type="ORF">GCM10009760_13450</name>
</gene>
<evidence type="ECO:0000313" key="3">
    <source>
        <dbReference type="Proteomes" id="UP001422759"/>
    </source>
</evidence>
<sequence length="309" mass="33711">MGERSDHPKGPGAAEESGAQEIEATVVLGIRITDWPALRAAAQAAVAELDFAGIDPAGQREALLREVTDDPNAALGALLHPDRLVASIPGIEALGGTLEISLTDDFAPDFADLFPLDAEAEDGGGDDDWLLTPRTACLLHTQLITLADAAYDDLEEHEGDPVGDEDEQEWAVLARFPRRTWGMHRSWRRSVARTFDDLADDLALGEWPLPRCPAEELALRLALADARELLGSQPQAVADMMGDLPVDLYDYDWDGCVDQLFGVYGPGDEDPDADAADRIDQLLAATHPEGWFLPYEDAEERDVSRGYRR</sequence>
<name>A0ABN2Z185_9ACTN</name>
<keyword evidence="3" id="KW-1185">Reference proteome</keyword>
<feature type="region of interest" description="Disordered" evidence="1">
    <location>
        <begin position="1"/>
        <end position="20"/>
    </location>
</feature>
<evidence type="ECO:0008006" key="4">
    <source>
        <dbReference type="Google" id="ProtNLM"/>
    </source>
</evidence>
<evidence type="ECO:0000256" key="1">
    <source>
        <dbReference type="SAM" id="MobiDB-lite"/>
    </source>
</evidence>
<reference evidence="2 3" key="1">
    <citation type="journal article" date="2019" name="Int. J. Syst. Evol. Microbiol.">
        <title>The Global Catalogue of Microorganisms (GCM) 10K type strain sequencing project: providing services to taxonomists for standard genome sequencing and annotation.</title>
        <authorList>
            <consortium name="The Broad Institute Genomics Platform"/>
            <consortium name="The Broad Institute Genome Sequencing Center for Infectious Disease"/>
            <person name="Wu L."/>
            <person name="Ma J."/>
        </authorList>
    </citation>
    <scope>NUCLEOTIDE SEQUENCE [LARGE SCALE GENOMIC DNA]</scope>
    <source>
        <strain evidence="2 3">JCM 14560</strain>
    </source>
</reference>
<protein>
    <recommendedName>
        <fullName evidence="4">DUF4253 domain-containing protein</fullName>
    </recommendedName>
</protein>
<organism evidence="2 3">
    <name type="scientific">Kitasatospora kazusensis</name>
    <dbReference type="NCBI Taxonomy" id="407974"/>
    <lineage>
        <taxon>Bacteria</taxon>
        <taxon>Bacillati</taxon>
        <taxon>Actinomycetota</taxon>
        <taxon>Actinomycetes</taxon>
        <taxon>Kitasatosporales</taxon>
        <taxon>Streptomycetaceae</taxon>
        <taxon>Kitasatospora</taxon>
    </lineage>
</organism>